<gene>
    <name evidence="1" type="ORF">IQ266_08055</name>
</gene>
<accession>A0A928VN07</accession>
<evidence type="ECO:0000313" key="2">
    <source>
        <dbReference type="Proteomes" id="UP000625316"/>
    </source>
</evidence>
<comment type="caution">
    <text evidence="1">The sequence shown here is derived from an EMBL/GenBank/DDBJ whole genome shotgun (WGS) entry which is preliminary data.</text>
</comment>
<keyword evidence="2" id="KW-1185">Reference proteome</keyword>
<proteinExistence type="predicted"/>
<dbReference type="EMBL" id="JADEXQ010000020">
    <property type="protein sequence ID" value="MBE9029681.1"/>
    <property type="molecule type" value="Genomic_DNA"/>
</dbReference>
<dbReference type="RefSeq" id="WP_264324498.1">
    <property type="nucleotide sequence ID" value="NZ_JADEXQ010000020.1"/>
</dbReference>
<evidence type="ECO:0000313" key="1">
    <source>
        <dbReference type="EMBL" id="MBE9029681.1"/>
    </source>
</evidence>
<sequence length="240" mass="26983">MKIRFLPIDDLSSTDVDAMYALLNTYFSGVCADVFQADLAQKNWVLLLHDSETNQLQGFTSLLIRQLVFADEKINVVYSGDTIVDPAAWGSASLPKAWVCAINQLRQCYNQGRFYWLLICSGYRTYRFLPVFARTFYPYYGQATPQPVAELMHFLAQAQYQDAYVASTGIIRLAHPQRLRPGFDGIPQGRLSDPHIQFFRQVNPGHDAGDELVCLAEICEDNLTAAGRRIWSSSAVLTGV</sequence>
<reference evidence="1" key="1">
    <citation type="submission" date="2020-10" db="EMBL/GenBank/DDBJ databases">
        <authorList>
            <person name="Castelo-Branco R."/>
            <person name="Eusebio N."/>
            <person name="Adriana R."/>
            <person name="Vieira A."/>
            <person name="Brugerolle De Fraissinette N."/>
            <person name="Rezende De Castro R."/>
            <person name="Schneider M.P."/>
            <person name="Vasconcelos V."/>
            <person name="Leao P.N."/>
        </authorList>
    </citation>
    <scope>NUCLEOTIDE SEQUENCE</scope>
    <source>
        <strain evidence="1">LEGE 11480</strain>
    </source>
</reference>
<protein>
    <submittedName>
        <fullName evidence="1">Uncharacterized protein</fullName>
    </submittedName>
</protein>
<name>A0A928VN07_9CYAN</name>
<organism evidence="1 2">
    <name type="scientific">Romeriopsis navalis LEGE 11480</name>
    <dbReference type="NCBI Taxonomy" id="2777977"/>
    <lineage>
        <taxon>Bacteria</taxon>
        <taxon>Bacillati</taxon>
        <taxon>Cyanobacteriota</taxon>
        <taxon>Cyanophyceae</taxon>
        <taxon>Leptolyngbyales</taxon>
        <taxon>Leptolyngbyaceae</taxon>
        <taxon>Romeriopsis</taxon>
        <taxon>Romeriopsis navalis</taxon>
    </lineage>
</organism>
<dbReference type="AlphaFoldDB" id="A0A928VN07"/>
<dbReference type="Proteomes" id="UP000625316">
    <property type="component" value="Unassembled WGS sequence"/>
</dbReference>